<feature type="coiled-coil region" evidence="1">
    <location>
        <begin position="73"/>
        <end position="100"/>
    </location>
</feature>
<evidence type="ECO:0000256" key="1">
    <source>
        <dbReference type="SAM" id="Coils"/>
    </source>
</evidence>
<proteinExistence type="predicted"/>
<evidence type="ECO:0000313" key="3">
    <source>
        <dbReference type="EMBL" id="KAJ1926808.1"/>
    </source>
</evidence>
<comment type="caution">
    <text evidence="3">The sequence shown here is derived from an EMBL/GenBank/DDBJ whole genome shotgun (WGS) entry which is preliminary data.</text>
</comment>
<evidence type="ECO:0000313" key="4">
    <source>
        <dbReference type="Proteomes" id="UP001150569"/>
    </source>
</evidence>
<feature type="region of interest" description="Disordered" evidence="2">
    <location>
        <begin position="194"/>
        <end position="229"/>
    </location>
</feature>
<feature type="compositionally biased region" description="Low complexity" evidence="2">
    <location>
        <begin position="159"/>
        <end position="175"/>
    </location>
</feature>
<protein>
    <submittedName>
        <fullName evidence="3">Uncharacterized protein</fullName>
    </submittedName>
</protein>
<accession>A0A9W8AG34</accession>
<feature type="region of interest" description="Disordered" evidence="2">
    <location>
        <begin position="112"/>
        <end position="175"/>
    </location>
</feature>
<dbReference type="OrthoDB" id="2595509at2759"/>
<keyword evidence="1" id="KW-0175">Coiled coil</keyword>
<organism evidence="3 4">
    <name type="scientific">Tieghemiomyces parasiticus</name>
    <dbReference type="NCBI Taxonomy" id="78921"/>
    <lineage>
        <taxon>Eukaryota</taxon>
        <taxon>Fungi</taxon>
        <taxon>Fungi incertae sedis</taxon>
        <taxon>Zoopagomycota</taxon>
        <taxon>Kickxellomycotina</taxon>
        <taxon>Dimargaritomycetes</taxon>
        <taxon>Dimargaritales</taxon>
        <taxon>Dimargaritaceae</taxon>
        <taxon>Tieghemiomyces</taxon>
    </lineage>
</organism>
<feature type="region of interest" description="Disordered" evidence="2">
    <location>
        <begin position="1"/>
        <end position="24"/>
    </location>
</feature>
<gene>
    <name evidence="3" type="ORF">IWQ60_003473</name>
</gene>
<name>A0A9W8AG34_9FUNG</name>
<feature type="compositionally biased region" description="Acidic residues" evidence="2">
    <location>
        <begin position="128"/>
        <end position="137"/>
    </location>
</feature>
<dbReference type="AlphaFoldDB" id="A0A9W8AG34"/>
<evidence type="ECO:0000256" key="2">
    <source>
        <dbReference type="SAM" id="MobiDB-lite"/>
    </source>
</evidence>
<dbReference type="Proteomes" id="UP001150569">
    <property type="component" value="Unassembled WGS sequence"/>
</dbReference>
<reference evidence="3" key="1">
    <citation type="submission" date="2022-07" db="EMBL/GenBank/DDBJ databases">
        <title>Phylogenomic reconstructions and comparative analyses of Kickxellomycotina fungi.</title>
        <authorList>
            <person name="Reynolds N.K."/>
            <person name="Stajich J.E."/>
            <person name="Barry K."/>
            <person name="Grigoriev I.V."/>
            <person name="Crous P."/>
            <person name="Smith M.E."/>
        </authorList>
    </citation>
    <scope>NUCLEOTIDE SEQUENCE</scope>
    <source>
        <strain evidence="3">RSA 861</strain>
    </source>
</reference>
<sequence>MSRMTRNTDARQGRHVPTEHERLRGAISVPVQTWDRQWVTSGTDDKVQAPRIPYKVYTWAKGSRAPQFPSHAFDDSDEELQRLNAEREAAEKETVKLGDIVIPDLDELAGEAPAIRDPTAQAVPAPAEGDEDHDMETDPTPANAQTAADIQLDADAPQDSSHLPSASLSPAAADAAATITETLAVEAGITANNDFASESDPAPSEPAVTTSALGSNDGAPTSDAMETDS</sequence>
<dbReference type="EMBL" id="JANBPT010000149">
    <property type="protein sequence ID" value="KAJ1926808.1"/>
    <property type="molecule type" value="Genomic_DNA"/>
</dbReference>
<keyword evidence="4" id="KW-1185">Reference proteome</keyword>